<evidence type="ECO:0000313" key="2">
    <source>
        <dbReference type="EMBL" id="MBA0808893.1"/>
    </source>
</evidence>
<evidence type="ECO:0000313" key="3">
    <source>
        <dbReference type="Proteomes" id="UP000593560"/>
    </source>
</evidence>
<proteinExistence type="predicted"/>
<sequence>MATIRASPSTSSATTTLTIDINSAASSSSSQPQEALVLELRPRKKRVTWKEGTLLLSVVAIAALAQCTYVLLDGREGVLKSLRVGEVCERAEGGDLEIREGTGDT</sequence>
<keyword evidence="1" id="KW-0812">Transmembrane</keyword>
<accession>A0A7J9HGH9</accession>
<reference evidence="2 3" key="1">
    <citation type="journal article" date="2019" name="Genome Biol. Evol.">
        <title>Insights into the evolution of the New World diploid cottons (Gossypium, subgenus Houzingenia) based on genome sequencing.</title>
        <authorList>
            <person name="Grover C.E."/>
            <person name="Arick M.A. 2nd"/>
            <person name="Thrash A."/>
            <person name="Conover J.L."/>
            <person name="Sanders W.S."/>
            <person name="Peterson D.G."/>
            <person name="Frelichowski J.E."/>
            <person name="Scheffler J.A."/>
            <person name="Scheffler B.E."/>
            <person name="Wendel J.F."/>
        </authorList>
    </citation>
    <scope>NUCLEOTIDE SEQUENCE [LARGE SCALE GENOMIC DNA]</scope>
    <source>
        <strain evidence="2">0</strain>
        <tissue evidence="2">Leaf</tissue>
    </source>
</reference>
<dbReference type="Proteomes" id="UP000593560">
    <property type="component" value="Unassembled WGS sequence"/>
</dbReference>
<evidence type="ECO:0000256" key="1">
    <source>
        <dbReference type="SAM" id="Phobius"/>
    </source>
</evidence>
<gene>
    <name evidence="2" type="ORF">Gohar_024594</name>
</gene>
<comment type="caution">
    <text evidence="2">The sequence shown here is derived from an EMBL/GenBank/DDBJ whole genome shotgun (WGS) entry which is preliminary data.</text>
</comment>
<name>A0A7J9HGH9_9ROSI</name>
<keyword evidence="1" id="KW-0472">Membrane</keyword>
<keyword evidence="3" id="KW-1185">Reference proteome</keyword>
<organism evidence="2 3">
    <name type="scientific">Gossypium harknessii</name>
    <dbReference type="NCBI Taxonomy" id="34285"/>
    <lineage>
        <taxon>Eukaryota</taxon>
        <taxon>Viridiplantae</taxon>
        <taxon>Streptophyta</taxon>
        <taxon>Embryophyta</taxon>
        <taxon>Tracheophyta</taxon>
        <taxon>Spermatophyta</taxon>
        <taxon>Magnoliopsida</taxon>
        <taxon>eudicotyledons</taxon>
        <taxon>Gunneridae</taxon>
        <taxon>Pentapetalae</taxon>
        <taxon>rosids</taxon>
        <taxon>malvids</taxon>
        <taxon>Malvales</taxon>
        <taxon>Malvaceae</taxon>
        <taxon>Malvoideae</taxon>
        <taxon>Gossypium</taxon>
    </lineage>
</organism>
<feature type="transmembrane region" description="Helical" evidence="1">
    <location>
        <begin position="53"/>
        <end position="72"/>
    </location>
</feature>
<protein>
    <submittedName>
        <fullName evidence="2">Uncharacterized protein</fullName>
    </submittedName>
</protein>
<dbReference type="AlphaFoldDB" id="A0A7J9HGH9"/>
<dbReference type="EMBL" id="JABFAD010000009">
    <property type="protein sequence ID" value="MBA0808893.1"/>
    <property type="molecule type" value="Genomic_DNA"/>
</dbReference>
<keyword evidence="1" id="KW-1133">Transmembrane helix</keyword>
<feature type="non-terminal residue" evidence="2">
    <location>
        <position position="105"/>
    </location>
</feature>